<comment type="subunit">
    <text evidence="2">Homotetramer.</text>
</comment>
<dbReference type="InterPro" id="IPR000424">
    <property type="entry name" value="Primosome_PriB/ssb"/>
</dbReference>
<proteinExistence type="inferred from homology"/>
<dbReference type="PROSITE" id="PS50935">
    <property type="entry name" value="SSB"/>
    <property type="match status" value="1"/>
</dbReference>
<dbReference type="Gene3D" id="2.40.50.140">
    <property type="entry name" value="Nucleic acid-binding proteins"/>
    <property type="match status" value="1"/>
</dbReference>
<feature type="region of interest" description="Disordered" evidence="4">
    <location>
        <begin position="112"/>
        <end position="169"/>
    </location>
</feature>
<dbReference type="InterPro" id="IPR011344">
    <property type="entry name" value="ssDNA-bd"/>
</dbReference>
<keyword evidence="1 2" id="KW-0238">DNA-binding</keyword>
<dbReference type="HAMAP" id="MF_00984">
    <property type="entry name" value="SSB"/>
    <property type="match status" value="1"/>
</dbReference>
<protein>
    <recommendedName>
        <fullName evidence="2 3">Single-stranded DNA-binding protein</fullName>
        <shortName evidence="2">SSB</shortName>
    </recommendedName>
</protein>
<dbReference type="PANTHER" id="PTHR10302:SF27">
    <property type="entry name" value="SINGLE-STRANDED DNA-BINDING PROTEIN"/>
    <property type="match status" value="1"/>
</dbReference>
<feature type="compositionally biased region" description="Polar residues" evidence="4">
    <location>
        <begin position="127"/>
        <end position="156"/>
    </location>
</feature>
<name>A0A520XFL6_9DELT</name>
<gene>
    <name evidence="5" type="primary">ssb</name>
    <name evidence="5" type="ORF">EVJ48_02790</name>
</gene>
<evidence type="ECO:0000256" key="1">
    <source>
        <dbReference type="ARBA" id="ARBA00023125"/>
    </source>
</evidence>
<comment type="caution">
    <text evidence="5">The sequence shown here is derived from an EMBL/GenBank/DDBJ whole genome shotgun (WGS) entry which is preliminary data.</text>
</comment>
<dbReference type="GO" id="GO:0003697">
    <property type="term" value="F:single-stranded DNA binding"/>
    <property type="evidence" value="ECO:0007669"/>
    <property type="project" value="UniProtKB-UniRule"/>
</dbReference>
<sequence length="169" mass="18913">MGSLNKVLLIGNLGKDPELRYTPEGLAILKFSLATTEYFNDKSGNKTEKAIWHNIVVFDKLASTMSNYLNKGKQIFVEGRINNRSYDDAEGNKKYISEIIANNIVLIGRKEDSQGGQDDYYDEKPPQAQTQRQMSGTAQRTQTQSGQKYQAPQPSTGDEDDIPFDNSPV</sequence>
<dbReference type="GO" id="GO:0006260">
    <property type="term" value="P:DNA replication"/>
    <property type="evidence" value="ECO:0007669"/>
    <property type="project" value="InterPro"/>
</dbReference>
<dbReference type="Pfam" id="PF00436">
    <property type="entry name" value="SSB"/>
    <property type="match status" value="1"/>
</dbReference>
<dbReference type="InterPro" id="IPR012340">
    <property type="entry name" value="NA-bd_OB-fold"/>
</dbReference>
<dbReference type="CDD" id="cd04496">
    <property type="entry name" value="SSB_OBF"/>
    <property type="match status" value="1"/>
</dbReference>
<dbReference type="Proteomes" id="UP000322454">
    <property type="component" value="Unassembled WGS sequence"/>
</dbReference>
<dbReference type="SUPFAM" id="SSF50249">
    <property type="entry name" value="Nucleic acid-binding proteins"/>
    <property type="match status" value="1"/>
</dbReference>
<dbReference type="AlphaFoldDB" id="A0A520XFL6"/>
<evidence type="ECO:0000313" key="6">
    <source>
        <dbReference type="Proteomes" id="UP000322454"/>
    </source>
</evidence>
<accession>A0A520XFL6</accession>
<evidence type="ECO:0000256" key="2">
    <source>
        <dbReference type="HAMAP-Rule" id="MF_00984"/>
    </source>
</evidence>
<reference evidence="5 6" key="1">
    <citation type="submission" date="2019-01" db="EMBL/GenBank/DDBJ databases">
        <title>Insights into ecological role of a new deltaproteobacterial order Candidatus Sinidesulfobacterales (Sva0485) by metagenomics and metatranscriptomics.</title>
        <authorList>
            <person name="Tan S."/>
            <person name="Liu J."/>
            <person name="Fang Y."/>
            <person name="Hedlund B."/>
            <person name="Lian Z.-H."/>
            <person name="Huang L.-Y."/>
            <person name="Li J.-T."/>
            <person name="Huang L.-N."/>
            <person name="Li W.-J."/>
            <person name="Jiang H.-C."/>
            <person name="Dong H.-L."/>
            <person name="Shu W.-S."/>
        </authorList>
    </citation>
    <scope>NUCLEOTIDE SEQUENCE [LARGE SCALE GENOMIC DNA]</scope>
    <source>
        <strain evidence="5">AP4</strain>
    </source>
</reference>
<comment type="caution">
    <text evidence="2">Lacks conserved residue(s) required for the propagation of feature annotation.</text>
</comment>
<dbReference type="PANTHER" id="PTHR10302">
    <property type="entry name" value="SINGLE-STRANDED DNA-BINDING PROTEIN"/>
    <property type="match status" value="1"/>
</dbReference>
<evidence type="ECO:0000256" key="4">
    <source>
        <dbReference type="SAM" id="MobiDB-lite"/>
    </source>
</evidence>
<dbReference type="EMBL" id="SHMQ01000005">
    <property type="protein sequence ID" value="RZV39865.1"/>
    <property type="molecule type" value="Genomic_DNA"/>
</dbReference>
<dbReference type="GO" id="GO:0009295">
    <property type="term" value="C:nucleoid"/>
    <property type="evidence" value="ECO:0007669"/>
    <property type="project" value="TreeGrafter"/>
</dbReference>
<evidence type="ECO:0000313" key="5">
    <source>
        <dbReference type="EMBL" id="RZV39865.1"/>
    </source>
</evidence>
<organism evidence="5 6">
    <name type="scientific">Candidatus Acidulodesulfobacterium acidiphilum</name>
    <dbReference type="NCBI Taxonomy" id="2597224"/>
    <lineage>
        <taxon>Bacteria</taxon>
        <taxon>Deltaproteobacteria</taxon>
        <taxon>Candidatus Acidulodesulfobacterales</taxon>
        <taxon>Candidatus Acidulodesulfobacterium</taxon>
    </lineage>
</organism>
<dbReference type="NCBIfam" id="TIGR00621">
    <property type="entry name" value="ssb"/>
    <property type="match status" value="1"/>
</dbReference>
<evidence type="ECO:0000256" key="3">
    <source>
        <dbReference type="RuleBase" id="RU000524"/>
    </source>
</evidence>